<gene>
    <name evidence="1" type="ORF">G9444_1419</name>
</gene>
<accession>A0A6G9CNP8</accession>
<dbReference type="Proteomes" id="UP000502345">
    <property type="component" value="Chromosome"/>
</dbReference>
<dbReference type="AlphaFoldDB" id="A0A6G9CNP8"/>
<proteinExistence type="predicted"/>
<sequence>MKTSTVRALLPVPFPGFERNRFEPDRSNEPFRAIRQEFR</sequence>
<organism evidence="1 2">
    <name type="scientific">Rhodococcus erythropolis</name>
    <name type="common">Arthrobacter picolinophilus</name>
    <dbReference type="NCBI Taxonomy" id="1833"/>
    <lineage>
        <taxon>Bacteria</taxon>
        <taxon>Bacillati</taxon>
        <taxon>Actinomycetota</taxon>
        <taxon>Actinomycetes</taxon>
        <taxon>Mycobacteriales</taxon>
        <taxon>Nocardiaceae</taxon>
        <taxon>Rhodococcus</taxon>
        <taxon>Rhodococcus erythropolis group</taxon>
    </lineage>
</organism>
<dbReference type="EMBL" id="CP050124">
    <property type="protein sequence ID" value="QIP38663.1"/>
    <property type="molecule type" value="Genomic_DNA"/>
</dbReference>
<evidence type="ECO:0000313" key="2">
    <source>
        <dbReference type="Proteomes" id="UP000502345"/>
    </source>
</evidence>
<evidence type="ECO:0000313" key="1">
    <source>
        <dbReference type="EMBL" id="QIP38663.1"/>
    </source>
</evidence>
<name>A0A6G9CNP8_RHOER</name>
<protein>
    <submittedName>
        <fullName evidence="1">Uncharacterized protein</fullName>
    </submittedName>
</protein>
<reference evidence="1 2" key="1">
    <citation type="submission" date="2020-03" db="EMBL/GenBank/DDBJ databases">
        <title>Screen low temperature-resistant strains for efficient degradation of petroleum hydrocarbons under the low temperature.</title>
        <authorList>
            <person name="Wang Y."/>
            <person name="Chen J."/>
        </authorList>
    </citation>
    <scope>NUCLEOTIDE SEQUENCE [LARGE SCALE GENOMIC DNA]</scope>
    <source>
        <strain evidence="1 2">KB1</strain>
    </source>
</reference>